<proteinExistence type="predicted"/>
<dbReference type="EMBL" id="KV921289">
    <property type="protein sequence ID" value="ORE20770.1"/>
    <property type="molecule type" value="Genomic_DNA"/>
</dbReference>
<dbReference type="AlphaFoldDB" id="A0A0A1P178"/>
<accession>A0A0A1P178</accession>
<dbReference type="OMA" id="FHRMAAK"/>
<name>A0A0A1P178_RHIZD</name>
<evidence type="ECO:0000313" key="1">
    <source>
        <dbReference type="EMBL" id="ORE20770.1"/>
    </source>
</evidence>
<evidence type="ECO:0000313" key="2">
    <source>
        <dbReference type="Proteomes" id="UP000242381"/>
    </source>
</evidence>
<dbReference type="VEuPathDB" id="FungiDB:BCV72DRAFT_71400"/>
<gene>
    <name evidence="1" type="ORF">BCV71DRAFT_248328</name>
</gene>
<organism evidence="1 2">
    <name type="scientific">Rhizopus microsporus</name>
    <dbReference type="NCBI Taxonomy" id="58291"/>
    <lineage>
        <taxon>Eukaryota</taxon>
        <taxon>Fungi</taxon>
        <taxon>Fungi incertae sedis</taxon>
        <taxon>Mucoromycota</taxon>
        <taxon>Mucoromycotina</taxon>
        <taxon>Mucoromycetes</taxon>
        <taxon>Mucorales</taxon>
        <taxon>Mucorineae</taxon>
        <taxon>Rhizopodaceae</taxon>
        <taxon>Rhizopus</taxon>
    </lineage>
</organism>
<sequence length="67" mass="7766">MFQKIVNFWFSSFITERLLASPLFNRIAAKTHHHVSTITEKGAKTGGEFVKAFRENLEKEVRNSGRR</sequence>
<dbReference type="Proteomes" id="UP000242381">
    <property type="component" value="Unassembled WGS sequence"/>
</dbReference>
<reference evidence="1 2" key="1">
    <citation type="journal article" date="2016" name="Proc. Natl. Acad. Sci. U.S.A.">
        <title>Lipid metabolic changes in an early divergent fungus govern the establishment of a mutualistic symbiosis with endobacteria.</title>
        <authorList>
            <person name="Lastovetsky O.A."/>
            <person name="Gaspar M.L."/>
            <person name="Mondo S.J."/>
            <person name="LaButti K.M."/>
            <person name="Sandor L."/>
            <person name="Grigoriev I.V."/>
            <person name="Henry S.A."/>
            <person name="Pawlowska T.E."/>
        </authorList>
    </citation>
    <scope>NUCLEOTIDE SEQUENCE [LARGE SCALE GENOMIC DNA]</scope>
    <source>
        <strain evidence="1 2">ATCC 11559</strain>
    </source>
</reference>
<protein>
    <submittedName>
        <fullName evidence="1">Uncharacterized protein</fullName>
    </submittedName>
</protein>